<proteinExistence type="predicted"/>
<name>A0ABP7QMD8_9BACT</name>
<dbReference type="Proteomes" id="UP001501556">
    <property type="component" value="Unassembled WGS sequence"/>
</dbReference>
<evidence type="ECO:0000313" key="2">
    <source>
        <dbReference type="EMBL" id="GAA3984670.1"/>
    </source>
</evidence>
<comment type="caution">
    <text evidence="2">The sequence shown here is derived from an EMBL/GenBank/DDBJ whole genome shotgun (WGS) entry which is preliminary data.</text>
</comment>
<accession>A0ABP7QMD8</accession>
<evidence type="ECO:0000256" key="1">
    <source>
        <dbReference type="SAM" id="Coils"/>
    </source>
</evidence>
<protein>
    <submittedName>
        <fullName evidence="2">Uncharacterized protein</fullName>
    </submittedName>
</protein>
<dbReference type="EMBL" id="BAABDI010000026">
    <property type="protein sequence ID" value="GAA3984670.1"/>
    <property type="molecule type" value="Genomic_DNA"/>
</dbReference>
<sequence>MSILSFFGLLSPAERVLKAEEAIRASLFEKADDQIKWLVKNAHPSAAATQARLHLAKAHLASAKNGATGVLVELDLLYALRKNLLSSDPALLAEVEKESSALLISSTEALAVPAERSKDWSTAAMHYEAGLKRIDGVTALRTASGVHPKLYKKLVDSHTELLRIKIQPLLVQATKQQASLDYNGAESSLEAGLKILAGPYSVAVEAAAAILRLPTQAQLATVQQARSIAQLKASLEQAQGHLALATSLGNRKGSPIIHSEILGAVSEVISLLVSADQALTAATGPKMPALANATVLAARIHALRARTLRLRGEHYERESQWVLAEADLGKAHEAYKAHYDAEGAATMTVRKGIVAIKSRTGTTVNDGTIIRQAEPKVQIDLAYRAVLLFLEYEQYDTATQYLPYLTGKIAEAELLTKAVHQQRLAALRNDLEAANRRARDEAAQYADLLKLHDELPGLCDRVNQVDAEAGSQVSALLPFVFGRLILAGLAQEEYLKLLDLLTVQPSFHTDPEILKNVGIVCLRLAVNNQITAGNYEWVISLWLTAVFSNQVLLASLERTTWDDELTFTLAGSLGLRAIPKSLENVNHLPADSANIALADTQNELKQRFEDALHTIANEQLQRQAIAAYDVEVSALTGLVQQLNKGGMTNVPRPTPVAPHAARLLNLSESIAAFLGSRYQNQKEPDEAVLDCALFYQPTAELSVLQGYVRALEFEKNVITCFEPPRRAKLKTFPNLLQSGLTGFPLDDYPKLKHRLLLRIADEARTASKQEADGELVPVFEALVSHFSDYEPFRVAGAHHICDWCIAGLNRDSMEPVLALQWLSKGWGWVPDDGRLAANLCIVFGRLASDETIPKEGKKQVGLPVLMQVLGQARKKPTRALIAAINEELVPVKDSLNAMLKNAKIPVEDLKAAAGRDSDMWEEREENDESGPLRRFRRLSEFQSISSFPSSYDSPKFTAAGIQLGKVLLLLDRMVSVTKKRPVF</sequence>
<keyword evidence="1" id="KW-0175">Coiled coil</keyword>
<gene>
    <name evidence="2" type="ORF">GCM10022407_32090</name>
</gene>
<evidence type="ECO:0000313" key="3">
    <source>
        <dbReference type="Proteomes" id="UP001501556"/>
    </source>
</evidence>
<reference evidence="3" key="1">
    <citation type="journal article" date="2019" name="Int. J. Syst. Evol. Microbiol.">
        <title>The Global Catalogue of Microorganisms (GCM) 10K type strain sequencing project: providing services to taxonomists for standard genome sequencing and annotation.</title>
        <authorList>
            <consortium name="The Broad Institute Genomics Platform"/>
            <consortium name="The Broad Institute Genome Sequencing Center for Infectious Disease"/>
            <person name="Wu L."/>
            <person name="Ma J."/>
        </authorList>
    </citation>
    <scope>NUCLEOTIDE SEQUENCE [LARGE SCALE GENOMIC DNA]</scope>
    <source>
        <strain evidence="3">JCM 17217</strain>
    </source>
</reference>
<feature type="coiled-coil region" evidence="1">
    <location>
        <begin position="417"/>
        <end position="451"/>
    </location>
</feature>
<organism evidence="2 3">
    <name type="scientific">Hymenobacter antarcticus</name>
    <dbReference type="NCBI Taxonomy" id="486270"/>
    <lineage>
        <taxon>Bacteria</taxon>
        <taxon>Pseudomonadati</taxon>
        <taxon>Bacteroidota</taxon>
        <taxon>Cytophagia</taxon>
        <taxon>Cytophagales</taxon>
        <taxon>Hymenobacteraceae</taxon>
        <taxon>Hymenobacter</taxon>
    </lineage>
</organism>
<keyword evidence="3" id="KW-1185">Reference proteome</keyword>
<dbReference type="RefSeq" id="WP_345125929.1">
    <property type="nucleotide sequence ID" value="NZ_BAABDI010000026.1"/>
</dbReference>